<accession>A0ACC1T834</accession>
<gene>
    <name evidence="1" type="ORF">NM688_g2579</name>
</gene>
<name>A0ACC1T834_9APHY</name>
<sequence>MRIHIVGLGPIGCLIAHHLRQSLPLRHSITLVHKTAKTLSEARLLGNAITLETGGVQIKAKHFAHEVYEKYNDRPPATPDAPARPRIPTSDEHIDSLFLCIKGYQTVFALQQLLHRLSSKSTVVLMQNGMGIYEHIVERVFQNPEERPHFVLASINHGAFLKKYMHVVHRGSGDISFGAVPDARGRDYEASLPDLNLDDITTNTPDDPEASRYLSLRNTIAALSSLPALGTRWKPIYDVNMAMRRKVVVNSVINPLTALLDCRNGEIFRHPEGEYIGRGVCSEAARVFRAQWADELKKARAAGQNVADAHFPNELEADNLLEQCRRIATITADNYSSMLMDVRRGRCTEIQVMNGYLLGLGNKYHIRMPYNSLLLNLIRLRSTIPSAPAHL</sequence>
<dbReference type="EMBL" id="JANHOG010000333">
    <property type="protein sequence ID" value="KAJ3555426.1"/>
    <property type="molecule type" value="Genomic_DNA"/>
</dbReference>
<evidence type="ECO:0000313" key="1">
    <source>
        <dbReference type="EMBL" id="KAJ3555426.1"/>
    </source>
</evidence>
<keyword evidence="2" id="KW-1185">Reference proteome</keyword>
<proteinExistence type="predicted"/>
<organism evidence="1 2">
    <name type="scientific">Phlebia brevispora</name>
    <dbReference type="NCBI Taxonomy" id="194682"/>
    <lineage>
        <taxon>Eukaryota</taxon>
        <taxon>Fungi</taxon>
        <taxon>Dikarya</taxon>
        <taxon>Basidiomycota</taxon>
        <taxon>Agaricomycotina</taxon>
        <taxon>Agaricomycetes</taxon>
        <taxon>Polyporales</taxon>
        <taxon>Meruliaceae</taxon>
        <taxon>Phlebia</taxon>
    </lineage>
</organism>
<reference evidence="1" key="1">
    <citation type="submission" date="2022-07" db="EMBL/GenBank/DDBJ databases">
        <title>Genome Sequence of Phlebia brevispora.</title>
        <authorList>
            <person name="Buettner E."/>
        </authorList>
    </citation>
    <scope>NUCLEOTIDE SEQUENCE</scope>
    <source>
        <strain evidence="1">MPL23</strain>
    </source>
</reference>
<protein>
    <submittedName>
        <fullName evidence="1">Uncharacterized protein</fullName>
    </submittedName>
</protein>
<comment type="caution">
    <text evidence="1">The sequence shown here is derived from an EMBL/GenBank/DDBJ whole genome shotgun (WGS) entry which is preliminary data.</text>
</comment>
<evidence type="ECO:0000313" key="2">
    <source>
        <dbReference type="Proteomes" id="UP001148662"/>
    </source>
</evidence>
<dbReference type="Proteomes" id="UP001148662">
    <property type="component" value="Unassembled WGS sequence"/>
</dbReference>